<protein>
    <submittedName>
        <fullName evidence="2">Tetratricopeptide domain-containing protein</fullName>
    </submittedName>
</protein>
<evidence type="ECO:0000313" key="2">
    <source>
        <dbReference type="EMBL" id="ETR72727.1"/>
    </source>
</evidence>
<dbReference type="SMART" id="SM00028">
    <property type="entry name" value="TPR"/>
    <property type="match status" value="5"/>
</dbReference>
<dbReference type="Proteomes" id="UP000189670">
    <property type="component" value="Unassembled WGS sequence"/>
</dbReference>
<dbReference type="Gene3D" id="2.160.20.10">
    <property type="entry name" value="Single-stranded right-handed beta-helix, Pectin lyase-like"/>
    <property type="match status" value="3"/>
</dbReference>
<dbReference type="InterPro" id="IPR024983">
    <property type="entry name" value="CHAT_dom"/>
</dbReference>
<dbReference type="InterPro" id="IPR011990">
    <property type="entry name" value="TPR-like_helical_dom_sf"/>
</dbReference>
<dbReference type="InterPro" id="IPR011050">
    <property type="entry name" value="Pectin_lyase_fold/virulence"/>
</dbReference>
<dbReference type="SUPFAM" id="SSF48452">
    <property type="entry name" value="TPR-like"/>
    <property type="match status" value="1"/>
</dbReference>
<reference evidence="3" key="1">
    <citation type="submission" date="2012-11" db="EMBL/GenBank/DDBJ databases">
        <authorList>
            <person name="Lucero-Rivera Y.E."/>
            <person name="Tovar-Ramirez D."/>
        </authorList>
    </citation>
    <scope>NUCLEOTIDE SEQUENCE [LARGE SCALE GENOMIC DNA]</scope>
    <source>
        <strain evidence="3">Araruama</strain>
    </source>
</reference>
<dbReference type="PANTHER" id="PTHR10098:SF112">
    <property type="entry name" value="SLR0380 PROTEIN"/>
    <property type="match status" value="1"/>
</dbReference>
<dbReference type="Pfam" id="PF13424">
    <property type="entry name" value="TPR_12"/>
    <property type="match status" value="1"/>
</dbReference>
<dbReference type="EMBL" id="ATBP01000118">
    <property type="protein sequence ID" value="ETR72727.1"/>
    <property type="molecule type" value="Genomic_DNA"/>
</dbReference>
<gene>
    <name evidence="2" type="ORF">OMM_01483</name>
</gene>
<evidence type="ECO:0000259" key="1">
    <source>
        <dbReference type="Pfam" id="PF12770"/>
    </source>
</evidence>
<proteinExistence type="predicted"/>
<dbReference type="Gene3D" id="1.25.40.10">
    <property type="entry name" value="Tetratricopeptide repeat domain"/>
    <property type="match status" value="2"/>
</dbReference>
<name>A0A1V1PCV8_9BACT</name>
<feature type="domain" description="CHAT" evidence="1">
    <location>
        <begin position="1019"/>
        <end position="1288"/>
    </location>
</feature>
<dbReference type="InterPro" id="IPR019734">
    <property type="entry name" value="TPR_rpt"/>
</dbReference>
<evidence type="ECO:0000313" key="3">
    <source>
        <dbReference type="Proteomes" id="UP000189670"/>
    </source>
</evidence>
<sequence>MEVSDSSEIASSAYDGLAGDIIIKANNVLFDNGSSIVSRSENTGRAGDISMNVSDSLTFNNTSIIFSDTAGSGNAGNIEIDATNIYFTNGSGIGNQTSGTGNGGTISLHAKQSIQFMGTDNYGDSSDITTYSNGSGNAGDVIIDGSHILFQDGARIYASAENVGNGGNIWINYKAVDDEFIKINTENSILELSGVNPHGETLDGFNTCISSQSEKTGKAGNIFINTTKLSIKDGAYVSNTTSGSGESGEIRIYSDDLFVKGKASVIHPDNYLLSQLEFEEQSDVSKKKEISGIYSRAESQDFSEKPGGKIIITGGNIFLSEKGTITTSSTGKRDAGDIDIDVNAITMDSESTIASESLAENDGGAAGRISVKANDAITIRDNSHISTDAQSSGGGKINIKAEDTLYLLNSSITTNVKDGTGHGGDISIDIGLAALNHSQISANAIDGDGGAVFIVAEHFIKSSDSRVEATSERGNEGTVKIDAPDIDISKDLTVMPSNFLDASQWMKTSCGLRSSENISRLIVKGKDAVPTKPDDLHASPAITLKDLHLKQPDIADILTKVDDYSQKGDFLSAANTLYNAENKLNKQSTDYLITMTYLVQTLQSLGFHNKALKLANKALPVAEKSQSSAERILFYNTYGDLRLSLNELPDAINYLKIALKHAKASKDPILMATVMNNIANVVVVDGDVETGIQIYDNALALLRQSNKKVLKAKIYLNLAFVISMLGTYEEAIAAFNDAFDFIQTLSDNHEKAFAYISLSQTGLMIDQFFPDKKSQSKICYGLLESAQGIGEALKDLKVISMASGYAAKILEKVGQYEKALEKTRYAIFTADQKKYKEIAYKWYWQAGRLFKKMRKKTQAINSYKQSISVLSSIREELFNGIRLKTDIFEIDVKPVYLGLAGIYLEQADIESNPQVKEEKILLARDVMESLKNAELADYFEDECVARKQKIETNKLTRTPEGVALLYPIALPDRLTVLITLPDAIKHYNVDIRYKELNKIVRSYRKYIQVRSSNQFLGVSQKIYQLLIHPVEKDLIAANIHTLLVAPDGVLRLVPFASLHDKKKFLIEKYAIVTIPSINMTDTTVSHYNKEEAETLVVGLSDAVQDFSALPSINEELRDINKIMNGKKIYKNTEYTISNVQNEFKTNDYNIVHFATHGVFGGTGKNSFLLTYESQLDMNKLEDLMSLGKYRNHQVDMLTLSACQTALGNERAALGLAGVAVKAGVKSAVATLWYVDDQATSLAIRELYRQLKKDNMTKAKALQNAQRMLLNKRQYWHPIYWAPFLLIGNWS</sequence>
<comment type="caution">
    <text evidence="2">The sequence shown here is derived from an EMBL/GenBank/DDBJ whole genome shotgun (WGS) entry which is preliminary data.</text>
</comment>
<dbReference type="SUPFAM" id="SSF51126">
    <property type="entry name" value="Pectin lyase-like"/>
    <property type="match status" value="2"/>
</dbReference>
<dbReference type="PANTHER" id="PTHR10098">
    <property type="entry name" value="RAPSYN-RELATED"/>
    <property type="match status" value="1"/>
</dbReference>
<organism evidence="2 3">
    <name type="scientific">Candidatus Magnetoglobus multicellularis str. Araruama</name>
    <dbReference type="NCBI Taxonomy" id="890399"/>
    <lineage>
        <taxon>Bacteria</taxon>
        <taxon>Pseudomonadati</taxon>
        <taxon>Thermodesulfobacteriota</taxon>
        <taxon>Desulfobacteria</taxon>
        <taxon>Desulfobacterales</taxon>
        <taxon>Desulfobacteraceae</taxon>
        <taxon>Candidatus Magnetoglobus</taxon>
    </lineage>
</organism>
<accession>A0A1V1PCV8</accession>
<dbReference type="Pfam" id="PF12770">
    <property type="entry name" value="CHAT"/>
    <property type="match status" value="1"/>
</dbReference>
<dbReference type="InterPro" id="IPR012334">
    <property type="entry name" value="Pectin_lyas_fold"/>
</dbReference>